<dbReference type="GO" id="GO:0030288">
    <property type="term" value="C:outer membrane-bounded periplasmic space"/>
    <property type="evidence" value="ECO:0007669"/>
    <property type="project" value="TreeGrafter"/>
</dbReference>
<comment type="subcellular location">
    <subcellularLocation>
        <location evidence="1">Cell envelope</location>
    </subcellularLocation>
</comment>
<dbReference type="GO" id="GO:0030246">
    <property type="term" value="F:carbohydrate binding"/>
    <property type="evidence" value="ECO:0007669"/>
    <property type="project" value="TreeGrafter"/>
</dbReference>
<dbReference type="InterPro" id="IPR025997">
    <property type="entry name" value="SBP_2_dom"/>
</dbReference>
<name>A0A1N6UGN4_9FIRM</name>
<protein>
    <submittedName>
        <fullName evidence="4">Monosaccharide ABC transporter substrate-binding protein, CUT2 family</fullName>
    </submittedName>
</protein>
<feature type="domain" description="Periplasmic binding protein" evidence="3">
    <location>
        <begin position="43"/>
        <end position="305"/>
    </location>
</feature>
<dbReference type="PANTHER" id="PTHR30036:SF7">
    <property type="entry name" value="ABC TRANSPORTER PERIPLASMIC-BINDING PROTEIN YPHF"/>
    <property type="match status" value="1"/>
</dbReference>
<dbReference type="SUPFAM" id="SSF53822">
    <property type="entry name" value="Periplasmic binding protein-like I"/>
    <property type="match status" value="1"/>
</dbReference>
<proteinExistence type="inferred from homology"/>
<keyword evidence="5" id="KW-1185">Reference proteome</keyword>
<gene>
    <name evidence="4" type="ORF">SAMN05421834_106144</name>
</gene>
<comment type="similarity">
    <text evidence="2">Belongs to the bacterial solute-binding protein 2 family.</text>
</comment>
<dbReference type="Gene3D" id="3.40.50.2300">
    <property type="match status" value="2"/>
</dbReference>
<evidence type="ECO:0000256" key="1">
    <source>
        <dbReference type="ARBA" id="ARBA00004196"/>
    </source>
</evidence>
<evidence type="ECO:0000259" key="3">
    <source>
        <dbReference type="Pfam" id="PF13407"/>
    </source>
</evidence>
<dbReference type="InterPro" id="IPR050555">
    <property type="entry name" value="Bact_Solute-Bind_Prot2"/>
</dbReference>
<dbReference type="AlphaFoldDB" id="A0A1N6UGN4"/>
<dbReference type="STRING" id="56779.SAMN05421834_106144"/>
<evidence type="ECO:0000313" key="4">
    <source>
        <dbReference type="EMBL" id="SIQ64805.1"/>
    </source>
</evidence>
<organism evidence="4 5">
    <name type="scientific">Halanaerobium kushneri</name>
    <dbReference type="NCBI Taxonomy" id="56779"/>
    <lineage>
        <taxon>Bacteria</taxon>
        <taxon>Bacillati</taxon>
        <taxon>Bacillota</taxon>
        <taxon>Clostridia</taxon>
        <taxon>Halanaerobiales</taxon>
        <taxon>Halanaerobiaceae</taxon>
        <taxon>Halanaerobium</taxon>
    </lineage>
</organism>
<dbReference type="Pfam" id="PF13407">
    <property type="entry name" value="Peripla_BP_4"/>
    <property type="match status" value="1"/>
</dbReference>
<dbReference type="RefSeq" id="WP_076544465.1">
    <property type="nucleotide sequence ID" value="NZ_FTNC01000006.1"/>
</dbReference>
<dbReference type="OrthoDB" id="369027at2"/>
<dbReference type="Proteomes" id="UP000185669">
    <property type="component" value="Unassembled WGS sequence"/>
</dbReference>
<dbReference type="PANTHER" id="PTHR30036">
    <property type="entry name" value="D-XYLOSE-BINDING PERIPLASMIC PROTEIN"/>
    <property type="match status" value="1"/>
</dbReference>
<sequence length="340" mass="38541">MFAQKNRILIIFILIFITFLNLPAAAENIDQQEDQKNEQEITIAYVPRSLDNPIFLDAYEHAQEKAIDLGINLEWVAPFAYDAEEQINIIESLIARKVDGMVISVNNTPEYINVINKAVEAGIAVATFDADAPDSKRLFHIGINNYKAGRVTAEGLLDVLKNNNIDYRQQGKHLNTMIMTGVRGALNLDSRIEGFLDRVENTNIRVKDIIENQDSVNLSVELLEQYLQQNPDIDIIFFVGGWPFYVPAEALPNFQQWAEDGGIAVGIDIFYDALLLQQRGLLQYLVGQDMATMGSKGLSTLYNYIMYDALPQEYIETGVEVANEQNLERLLQTHRPWRVK</sequence>
<evidence type="ECO:0000256" key="2">
    <source>
        <dbReference type="ARBA" id="ARBA00007639"/>
    </source>
</evidence>
<dbReference type="InterPro" id="IPR028082">
    <property type="entry name" value="Peripla_BP_I"/>
</dbReference>
<accession>A0A1N6UGN4</accession>
<reference evidence="5" key="1">
    <citation type="submission" date="2017-01" db="EMBL/GenBank/DDBJ databases">
        <authorList>
            <person name="Varghese N."/>
            <person name="Submissions S."/>
        </authorList>
    </citation>
    <scope>NUCLEOTIDE SEQUENCE [LARGE SCALE GENOMIC DNA]</scope>
    <source>
        <strain evidence="5">ATCC 700103</strain>
    </source>
</reference>
<evidence type="ECO:0000313" key="5">
    <source>
        <dbReference type="Proteomes" id="UP000185669"/>
    </source>
</evidence>
<dbReference type="EMBL" id="FTNC01000006">
    <property type="protein sequence ID" value="SIQ64805.1"/>
    <property type="molecule type" value="Genomic_DNA"/>
</dbReference>